<dbReference type="InterPro" id="IPR017850">
    <property type="entry name" value="Alkaline_phosphatase_core_sf"/>
</dbReference>
<feature type="domain" description="Sulfatase N-terminal" evidence="1">
    <location>
        <begin position="2"/>
        <end position="78"/>
    </location>
</feature>
<dbReference type="AlphaFoldDB" id="A0A075LWE2"/>
<evidence type="ECO:0000259" key="1">
    <source>
        <dbReference type="Pfam" id="PF00884"/>
    </source>
</evidence>
<dbReference type="Pfam" id="PF00884">
    <property type="entry name" value="Sulfatase"/>
    <property type="match status" value="1"/>
</dbReference>
<name>A0A075LWE2_9EURY</name>
<dbReference type="Proteomes" id="UP000027981">
    <property type="component" value="Chromosome"/>
</dbReference>
<gene>
    <name evidence="2" type="ORF">PAP_09915</name>
</gene>
<evidence type="ECO:0000313" key="3">
    <source>
        <dbReference type="Proteomes" id="UP000027981"/>
    </source>
</evidence>
<dbReference type="eggNOG" id="arCOG02787">
    <property type="taxonomic scope" value="Archaea"/>
</dbReference>
<proteinExistence type="predicted"/>
<keyword evidence="3" id="KW-1185">Reference proteome</keyword>
<sequence length="184" mass="21104">MNILKRKGVFEDSLVVVVSDHGELIGERGKTLHGTFLYDELLRVPLMIKYPSSWDVEIEKREGYVSLTSLASFLIGLLEGQVHSDGELYSETVFAESYGVSNPIDPSLLSEAEKIRYSELNRYRIAVYHRGFKGIFNVTEWNFENIISYDPTIEVTEDIVKHMKKEIVKFLKTTTITKIPKIKL</sequence>
<dbReference type="HOGENOM" id="CLU_1465155_0_0_2"/>
<dbReference type="SUPFAM" id="SSF53649">
    <property type="entry name" value="Alkaline phosphatase-like"/>
    <property type="match status" value="1"/>
</dbReference>
<dbReference type="Gene3D" id="3.40.720.10">
    <property type="entry name" value="Alkaline Phosphatase, subunit A"/>
    <property type="match status" value="1"/>
</dbReference>
<dbReference type="InterPro" id="IPR000917">
    <property type="entry name" value="Sulfatase_N"/>
</dbReference>
<reference evidence="3" key="1">
    <citation type="submission" date="2013-06" db="EMBL/GenBank/DDBJ databases">
        <title>Complete Genome Sequence of Hyperthermophilic Palaeococcus pacificus DY20341T, Isolated from a Deep-Sea Hydrothermal Sediments.</title>
        <authorList>
            <person name="Zeng X."/>
            <person name="Shao Z."/>
        </authorList>
    </citation>
    <scope>NUCLEOTIDE SEQUENCE [LARGE SCALE GENOMIC DNA]</scope>
    <source>
        <strain evidence="3">DY20341</strain>
    </source>
</reference>
<dbReference type="EMBL" id="CP006019">
    <property type="protein sequence ID" value="AIF70357.1"/>
    <property type="molecule type" value="Genomic_DNA"/>
</dbReference>
<reference evidence="2 3" key="2">
    <citation type="journal article" date="2015" name="Genome Announc.">
        <title>Complete Genome Sequence of Hyperthermophilic Piezophilic Archaeon Palaeococcus pacificus DY20341T, Isolated from Deep-Sea Hydrothermal Sediments.</title>
        <authorList>
            <person name="Zeng X."/>
            <person name="Jebbar M."/>
            <person name="Shao Z."/>
        </authorList>
    </citation>
    <scope>NUCLEOTIDE SEQUENCE [LARGE SCALE GENOMIC DNA]</scope>
    <source>
        <strain evidence="2 3">DY20341</strain>
    </source>
</reference>
<dbReference type="STRING" id="1343739.PAP_09915"/>
<accession>A0A075LWE2</accession>
<protein>
    <recommendedName>
        <fullName evidence="1">Sulfatase N-terminal domain-containing protein</fullName>
    </recommendedName>
</protein>
<dbReference type="KEGG" id="ppac:PAP_09915"/>
<evidence type="ECO:0000313" key="2">
    <source>
        <dbReference type="EMBL" id="AIF70357.1"/>
    </source>
</evidence>
<organism evidence="2 3">
    <name type="scientific">Palaeococcus pacificus DY20341</name>
    <dbReference type="NCBI Taxonomy" id="1343739"/>
    <lineage>
        <taxon>Archaea</taxon>
        <taxon>Methanobacteriati</taxon>
        <taxon>Methanobacteriota</taxon>
        <taxon>Thermococci</taxon>
        <taxon>Thermococcales</taxon>
        <taxon>Thermococcaceae</taxon>
        <taxon>Palaeococcus</taxon>
    </lineage>
</organism>